<evidence type="ECO:0000256" key="1">
    <source>
        <dbReference type="ARBA" id="ARBA00004123"/>
    </source>
</evidence>
<dbReference type="InterPro" id="IPR050815">
    <property type="entry name" value="TF_fung"/>
</dbReference>
<dbReference type="Pfam" id="PF06985">
    <property type="entry name" value="HET"/>
    <property type="match status" value="1"/>
</dbReference>
<dbReference type="GO" id="GO:0008270">
    <property type="term" value="F:zinc ion binding"/>
    <property type="evidence" value="ECO:0007669"/>
    <property type="project" value="InterPro"/>
</dbReference>
<evidence type="ECO:0000256" key="4">
    <source>
        <dbReference type="ARBA" id="ARBA00023163"/>
    </source>
</evidence>
<dbReference type="CDD" id="cd12148">
    <property type="entry name" value="fungal_TF_MHR"/>
    <property type="match status" value="1"/>
</dbReference>
<dbReference type="EMBL" id="AFQF01002440">
    <property type="protein sequence ID" value="EGU81399.1"/>
    <property type="molecule type" value="Genomic_DNA"/>
</dbReference>
<dbReference type="InterPro" id="IPR001138">
    <property type="entry name" value="Zn2Cys6_DnaBD"/>
</dbReference>
<dbReference type="InterPro" id="IPR036864">
    <property type="entry name" value="Zn2-C6_fun-type_DNA-bd_sf"/>
</dbReference>
<feature type="domain" description="Zn(2)-C6 fungal-type" evidence="7">
    <location>
        <begin position="13"/>
        <end position="43"/>
    </location>
</feature>
<feature type="region of interest" description="Disordered" evidence="6">
    <location>
        <begin position="980"/>
        <end position="1010"/>
    </location>
</feature>
<evidence type="ECO:0000256" key="3">
    <source>
        <dbReference type="ARBA" id="ARBA00023015"/>
    </source>
</evidence>
<keyword evidence="5" id="KW-0539">Nucleus</keyword>
<dbReference type="GO" id="GO:0005634">
    <property type="term" value="C:nucleus"/>
    <property type="evidence" value="ECO:0007669"/>
    <property type="project" value="UniProtKB-SubCell"/>
</dbReference>
<gene>
    <name evidence="8" type="ORF">FOXB_08081</name>
</gene>
<dbReference type="SMART" id="SM00066">
    <property type="entry name" value="GAL4"/>
    <property type="match status" value="1"/>
</dbReference>
<dbReference type="GO" id="GO:0000981">
    <property type="term" value="F:DNA-binding transcription factor activity, RNA polymerase II-specific"/>
    <property type="evidence" value="ECO:0007669"/>
    <property type="project" value="InterPro"/>
</dbReference>
<feature type="compositionally biased region" description="Acidic residues" evidence="6">
    <location>
        <begin position="998"/>
        <end position="1007"/>
    </location>
</feature>
<feature type="region of interest" description="Disordered" evidence="6">
    <location>
        <begin position="1094"/>
        <end position="1136"/>
    </location>
</feature>
<comment type="subcellular location">
    <subcellularLocation>
        <location evidence="1">Nucleus</location>
    </subcellularLocation>
</comment>
<keyword evidence="3" id="KW-0805">Transcription regulation</keyword>
<organism evidence="8">
    <name type="scientific">Fusarium oxysporum (strain Fo5176)</name>
    <name type="common">Fusarium vascular wilt</name>
    <dbReference type="NCBI Taxonomy" id="660025"/>
    <lineage>
        <taxon>Eukaryota</taxon>
        <taxon>Fungi</taxon>
        <taxon>Dikarya</taxon>
        <taxon>Ascomycota</taxon>
        <taxon>Pezizomycotina</taxon>
        <taxon>Sordariomycetes</taxon>
        <taxon>Hypocreomycetidae</taxon>
        <taxon>Hypocreales</taxon>
        <taxon>Nectriaceae</taxon>
        <taxon>Fusarium</taxon>
        <taxon>Fusarium oxysporum species complex</taxon>
    </lineage>
</organism>
<proteinExistence type="predicted"/>
<name>F9FNV1_FUSOF</name>
<evidence type="ECO:0000313" key="8">
    <source>
        <dbReference type="EMBL" id="EGU81399.1"/>
    </source>
</evidence>
<sequence>MSIMTSPQRAPRVCRICKAKKKACGKELPTCSYCFKRGFDCVYEDESDTPPISDNVAEVLKPWSLTLFPMSISTTTLDRTMAYHLHYFYKVVGQSPLQAGKRFLDNFQRWLPIMAPRRLHEHIELSERGLPGADVSVLLLSICLVTLRSGGDLADPFLHHSAVHVTVKTLYAQVQAITHASIPLIQTGVILSAYEYASGQIGSAYISIASCIRMAQVVGVEAAYDNLGAVQEETRLHATSEWNLWWSIIVLESNTGRRDRMAVCPSSDVPLPSDTVSNSEYIPTYCTMSSSTIQSSSGLSSFGRQAQAIYLLDRCLYETSQSEQGDSEERLLKLQQLDKDLQKRLFVFMTQTPHEPGLRCGTIATVIRSLYILHEEILSIAGSLPVDADSEGLVKSSEAALETITKIMIDVAKHHLDYIARHGVDSLAFCCACNLRVAIRFLAYNQPSDSHYDTALTSVPKQTQRTMSQINHLGTDESSQVGEDMHEPLLDIRQRYADPSIVKQLVHIQAANVPQQKSLGFLKKLKCLYFKNRDHVGSSTQPTLRLRTINAFTRRRKYVALSYTWKSSPEEVNVPDAGYLVQDIESGQMKQSSVRNTVFSRIKRYMDHINCKYLWIDQHCIYQQEGETKEIGMQAMDRVYSLSKYPAALLSRNINTSKQLQLLTDILSGSFVTRRGDKYLPSSLAHWKRAQDAFRLLHYITSDTWFSRGWTYQENYRANKNMTLLITHSPTLNLKKPSRHFESLDGELLIKSKDFSEQATKLCQAYSEYQPTQPDLTYILSKVNRYKISLASSDDSAPVSMSPTIIEDITSRQLEREWDRLAIIANCCQYTKRLNSTQLQGNKHSLSLSLLTLVLMNREILRNHPQDKVDVSAARKMTITEFLHKHFYYGLDCPWENAKLTFNKGCRFANVDLTEEGVRARGYLWRFDGEISTAQFRNYSQTRKRKRNRQPVEEAIMMGNLLHTAKLLGSGPLGVAVFVGQGEDTDTDGDSDGRSEMDSEMSTDSDDHDQGSYVFTSFDSAQFDRGGFDLNDLDKRVSLEVDCLTSSFVIMISRNLLTGTVVLLAASMANAGPCRPSSIASSSTVIASVSETATSSFESETATSTASVDATQTATTATESESESETGTTFIVETTPTVSSVETTTTALVDTTTAAPVITSADTTTEATTTTAAATTTSEGPEALQTIYLYAGGSNDPALAPLGGTGFTALGDTSLPDVEYIDFTTDTTSALFFTLGERTGKVKIGNGANVGKLAGYSTSGDFSLVIVAETSLAEENDISPLDCEIIDGNGFQMLQCQYGDKGVADLWTCAGHLTLVKPGVDFTSMCARAATAYKLGYIQVIDY</sequence>
<dbReference type="InterPro" id="IPR010730">
    <property type="entry name" value="HET"/>
</dbReference>
<comment type="caution">
    <text evidence="8">The sequence shown here is derived from an EMBL/GenBank/DDBJ whole genome shotgun (WGS) entry which is preliminary data.</text>
</comment>
<dbReference type="PROSITE" id="PS00463">
    <property type="entry name" value="ZN2_CY6_FUNGAL_1"/>
    <property type="match status" value="1"/>
</dbReference>
<evidence type="ECO:0000259" key="7">
    <source>
        <dbReference type="PROSITE" id="PS50048"/>
    </source>
</evidence>
<dbReference type="OrthoDB" id="270167at2759"/>
<dbReference type="SUPFAM" id="SSF57701">
    <property type="entry name" value="Zn2/Cys6 DNA-binding domain"/>
    <property type="match status" value="1"/>
</dbReference>
<accession>F9FNV1</accession>
<keyword evidence="2" id="KW-0479">Metal-binding</keyword>
<dbReference type="PROSITE" id="PS50048">
    <property type="entry name" value="ZN2_CY6_FUNGAL_2"/>
    <property type="match status" value="1"/>
</dbReference>
<evidence type="ECO:0000256" key="5">
    <source>
        <dbReference type="ARBA" id="ARBA00023242"/>
    </source>
</evidence>
<protein>
    <recommendedName>
        <fullName evidence="7">Zn(2)-C6 fungal-type domain-containing protein</fullName>
    </recommendedName>
</protein>
<keyword evidence="4" id="KW-0804">Transcription</keyword>
<evidence type="ECO:0000256" key="2">
    <source>
        <dbReference type="ARBA" id="ARBA00022723"/>
    </source>
</evidence>
<dbReference type="PANTHER" id="PTHR47338">
    <property type="entry name" value="ZN(II)2CYS6 TRANSCRIPTION FACTOR (EUROFUNG)-RELATED"/>
    <property type="match status" value="1"/>
</dbReference>
<reference evidence="8" key="1">
    <citation type="journal article" date="2012" name="Mol. Plant Microbe Interact.">
        <title>A highly conserved effector in Fusarium oxysporum is required for full virulence on Arabidopsis.</title>
        <authorList>
            <person name="Thatcher L.F."/>
            <person name="Gardiner D.M."/>
            <person name="Kazan K."/>
            <person name="Manners J."/>
        </authorList>
    </citation>
    <scope>NUCLEOTIDE SEQUENCE [LARGE SCALE GENOMIC DNA]</scope>
    <source>
        <strain evidence="8">Fo5176</strain>
    </source>
</reference>
<dbReference type="Pfam" id="PF00172">
    <property type="entry name" value="Zn_clus"/>
    <property type="match status" value="1"/>
</dbReference>
<dbReference type="Gene3D" id="4.10.240.10">
    <property type="entry name" value="Zn(2)-C6 fungal-type DNA-binding domain"/>
    <property type="match status" value="1"/>
</dbReference>
<evidence type="ECO:0000256" key="6">
    <source>
        <dbReference type="SAM" id="MobiDB-lite"/>
    </source>
</evidence>
<dbReference type="STRING" id="660025.F9FNV1"/>
<dbReference type="PANTHER" id="PTHR47338:SF20">
    <property type="entry name" value="ZN(II)2CYS6 TRANSCRIPTION FACTOR (EUROFUNG)"/>
    <property type="match status" value="1"/>
</dbReference>